<evidence type="ECO:0000256" key="1">
    <source>
        <dbReference type="ARBA" id="ARBA00038158"/>
    </source>
</evidence>
<protein>
    <submittedName>
        <fullName evidence="3">S-adenosyl-L-methionine-dependent methyltransferase</fullName>
    </submittedName>
</protein>
<dbReference type="CDD" id="cd02440">
    <property type="entry name" value="AdoMet_MTases"/>
    <property type="match status" value="1"/>
</dbReference>
<dbReference type="PANTHER" id="PTHR43591">
    <property type="entry name" value="METHYLTRANSFERASE"/>
    <property type="match status" value="1"/>
</dbReference>
<proteinExistence type="inferred from homology"/>
<reference evidence="3" key="1">
    <citation type="submission" date="2023-06" db="EMBL/GenBank/DDBJ databases">
        <title>Genome-scale phylogeny and comparative genomics of the fungal order Sordariales.</title>
        <authorList>
            <consortium name="Lawrence Berkeley National Laboratory"/>
            <person name="Hensen N."/>
            <person name="Bonometti L."/>
            <person name="Westerberg I."/>
            <person name="Brannstrom I.O."/>
            <person name="Guillou S."/>
            <person name="Cros-Aarteil S."/>
            <person name="Calhoun S."/>
            <person name="Haridas S."/>
            <person name="Kuo A."/>
            <person name="Mondo S."/>
            <person name="Pangilinan J."/>
            <person name="Riley R."/>
            <person name="Labutti K."/>
            <person name="Andreopoulos B."/>
            <person name="Lipzen A."/>
            <person name="Chen C."/>
            <person name="Yanf M."/>
            <person name="Daum C."/>
            <person name="Ng V."/>
            <person name="Clum A."/>
            <person name="Steindorff A."/>
            <person name="Ohm R."/>
            <person name="Martin F."/>
            <person name="Silar P."/>
            <person name="Natvig D."/>
            <person name="Lalanne C."/>
            <person name="Gautier V."/>
            <person name="Ament-Velasquez S.L."/>
            <person name="Kruys A."/>
            <person name="Hutchinson M.I."/>
            <person name="Powell A.J."/>
            <person name="Barry K."/>
            <person name="Miller A.N."/>
            <person name="Grigoriev I.V."/>
            <person name="Debuchy R."/>
            <person name="Gladieux P."/>
            <person name="Thoren M.H."/>
            <person name="Johannesson H."/>
        </authorList>
    </citation>
    <scope>NUCLEOTIDE SEQUENCE</scope>
    <source>
        <strain evidence="3">SMH2532-1</strain>
    </source>
</reference>
<accession>A0AA39YHG7</accession>
<dbReference type="PANTHER" id="PTHR43591:SF10">
    <property type="entry name" value="ABC TRANSMEMBRANE TYPE-1 DOMAIN-CONTAINING PROTEIN-RELATED"/>
    <property type="match status" value="1"/>
</dbReference>
<evidence type="ECO:0000313" key="3">
    <source>
        <dbReference type="EMBL" id="KAK0651105.1"/>
    </source>
</evidence>
<sequence length="307" mass="34524">MAGDEPEQQSPPPNQYDAADSALGEDQADSAASLTSSIVHYRTLHGRTYHSERGNALYWGSNDERQSEALDINHHAQTLAIGGKLYLAPLNKDEIKNVLDIGTGTGIWAIDFGDEFPDAEIIGTDISPIQPTWVPPNVRFVRSIDDWNVLFKRAYASLKPGGWLQSFEPSAVWETDDGTLPKDSALYQWGPIFTEWGAKSGRSFTVLEDELQRKAMESAGFVDIDEFNTKQPIGKWPADEALRERGEFVRIWLEQDAEGIVLFIAGVMGWSKEEVAAFLARFRREVRSGKYRPYFRNKIIWGKKPEA</sequence>
<dbReference type="Gene3D" id="3.40.50.150">
    <property type="entry name" value="Vaccinia Virus protein VP39"/>
    <property type="match status" value="2"/>
</dbReference>
<dbReference type="AlphaFoldDB" id="A0AA39YHG7"/>
<comment type="caution">
    <text evidence="3">The sequence shown here is derived from an EMBL/GenBank/DDBJ whole genome shotgun (WGS) entry which is preliminary data.</text>
</comment>
<name>A0AA39YHG7_9PEZI</name>
<dbReference type="InterPro" id="IPR029063">
    <property type="entry name" value="SAM-dependent_MTases_sf"/>
</dbReference>
<dbReference type="EMBL" id="JAULSV010000002">
    <property type="protein sequence ID" value="KAK0651105.1"/>
    <property type="molecule type" value="Genomic_DNA"/>
</dbReference>
<evidence type="ECO:0000313" key="4">
    <source>
        <dbReference type="Proteomes" id="UP001174936"/>
    </source>
</evidence>
<keyword evidence="3" id="KW-0489">Methyltransferase</keyword>
<dbReference type="Proteomes" id="UP001174936">
    <property type="component" value="Unassembled WGS sequence"/>
</dbReference>
<organism evidence="3 4">
    <name type="scientific">Cercophora newfieldiana</name>
    <dbReference type="NCBI Taxonomy" id="92897"/>
    <lineage>
        <taxon>Eukaryota</taxon>
        <taxon>Fungi</taxon>
        <taxon>Dikarya</taxon>
        <taxon>Ascomycota</taxon>
        <taxon>Pezizomycotina</taxon>
        <taxon>Sordariomycetes</taxon>
        <taxon>Sordariomycetidae</taxon>
        <taxon>Sordariales</taxon>
        <taxon>Lasiosphaeriaceae</taxon>
        <taxon>Cercophora</taxon>
    </lineage>
</organism>
<gene>
    <name evidence="3" type="ORF">B0T16DRAFT_503273</name>
</gene>
<dbReference type="GO" id="GO:0032259">
    <property type="term" value="P:methylation"/>
    <property type="evidence" value="ECO:0007669"/>
    <property type="project" value="UniProtKB-KW"/>
</dbReference>
<keyword evidence="4" id="KW-1185">Reference proteome</keyword>
<dbReference type="Pfam" id="PF13489">
    <property type="entry name" value="Methyltransf_23"/>
    <property type="match status" value="1"/>
</dbReference>
<feature type="region of interest" description="Disordered" evidence="2">
    <location>
        <begin position="1"/>
        <end position="29"/>
    </location>
</feature>
<evidence type="ECO:0000256" key="2">
    <source>
        <dbReference type="SAM" id="MobiDB-lite"/>
    </source>
</evidence>
<dbReference type="SUPFAM" id="SSF53335">
    <property type="entry name" value="S-adenosyl-L-methionine-dependent methyltransferases"/>
    <property type="match status" value="1"/>
</dbReference>
<keyword evidence="3" id="KW-0808">Transferase</keyword>
<dbReference type="GO" id="GO:0008168">
    <property type="term" value="F:methyltransferase activity"/>
    <property type="evidence" value="ECO:0007669"/>
    <property type="project" value="UniProtKB-KW"/>
</dbReference>
<comment type="similarity">
    <text evidence="1">Belongs to the methyltransferase superfamily. LaeA methyltransferase family.</text>
</comment>